<dbReference type="InterPro" id="IPR012319">
    <property type="entry name" value="FPG_cat"/>
</dbReference>
<evidence type="ECO:0000256" key="6">
    <source>
        <dbReference type="ARBA" id="ARBA00023204"/>
    </source>
</evidence>
<dbReference type="GO" id="GO:0003906">
    <property type="term" value="F:DNA-(apurinic or apyrimidinic site) endonuclease activity"/>
    <property type="evidence" value="ECO:0007669"/>
    <property type="project" value="InterPro"/>
</dbReference>
<evidence type="ECO:0000256" key="1">
    <source>
        <dbReference type="ARBA" id="ARBA00001668"/>
    </source>
</evidence>
<dbReference type="SUPFAM" id="SSF81624">
    <property type="entry name" value="N-terminal domain of MutM-like DNA repair proteins"/>
    <property type="match status" value="1"/>
</dbReference>
<evidence type="ECO:0000313" key="13">
    <source>
        <dbReference type="EMBL" id="OSD05801.1"/>
    </source>
</evidence>
<dbReference type="Gene3D" id="1.10.8.50">
    <property type="match status" value="1"/>
</dbReference>
<keyword evidence="5" id="KW-0238">DNA-binding</keyword>
<evidence type="ECO:0000256" key="9">
    <source>
        <dbReference type="ARBA" id="ARBA00023295"/>
    </source>
</evidence>
<evidence type="ECO:0000256" key="3">
    <source>
        <dbReference type="ARBA" id="ARBA00022763"/>
    </source>
</evidence>
<dbReference type="SMART" id="SM00898">
    <property type="entry name" value="Fapy_DNA_glyco"/>
    <property type="match status" value="1"/>
</dbReference>
<evidence type="ECO:0000256" key="2">
    <source>
        <dbReference type="ARBA" id="ARBA00009409"/>
    </source>
</evidence>
<dbReference type="STRING" id="1353009.A0A1Y2J012"/>
<feature type="region of interest" description="Disordered" evidence="10">
    <location>
        <begin position="297"/>
        <end position="354"/>
    </location>
</feature>
<dbReference type="GO" id="GO:0005634">
    <property type="term" value="C:nucleus"/>
    <property type="evidence" value="ECO:0007669"/>
    <property type="project" value="TreeGrafter"/>
</dbReference>
<dbReference type="InterPro" id="IPR000595">
    <property type="entry name" value="cNMP-bd_dom"/>
</dbReference>
<keyword evidence="14" id="KW-1185">Reference proteome</keyword>
<dbReference type="OrthoDB" id="444592at2759"/>
<feature type="domain" description="Formamidopyrimidine-DNA glycosylase catalytic" evidence="12">
    <location>
        <begin position="2"/>
        <end position="135"/>
    </location>
</feature>
<keyword evidence="8" id="KW-0511">Multifunctional enzyme</keyword>
<dbReference type="Gene3D" id="3.20.190.10">
    <property type="entry name" value="MutM-like, N-terminal"/>
    <property type="match status" value="1"/>
</dbReference>
<dbReference type="InterPro" id="IPR035937">
    <property type="entry name" value="FPG_N"/>
</dbReference>
<proteinExistence type="inferred from homology"/>
<dbReference type="GO" id="GO:0008534">
    <property type="term" value="F:oxidized purine nucleobase lesion DNA N-glycosylase activity"/>
    <property type="evidence" value="ECO:0007669"/>
    <property type="project" value="UniProtKB-EC"/>
</dbReference>
<dbReference type="GO" id="GO:0008270">
    <property type="term" value="F:zinc ion binding"/>
    <property type="evidence" value="ECO:0007669"/>
    <property type="project" value="InterPro"/>
</dbReference>
<dbReference type="PANTHER" id="PTHR22993:SF9">
    <property type="entry name" value="FORMAMIDOPYRIMIDINE-DNA GLYCOSYLASE"/>
    <property type="match status" value="1"/>
</dbReference>
<evidence type="ECO:0000259" key="11">
    <source>
        <dbReference type="PROSITE" id="PS50042"/>
    </source>
</evidence>
<evidence type="ECO:0000256" key="10">
    <source>
        <dbReference type="SAM" id="MobiDB-lite"/>
    </source>
</evidence>
<evidence type="ECO:0000256" key="8">
    <source>
        <dbReference type="ARBA" id="ARBA00023268"/>
    </source>
</evidence>
<keyword evidence="3" id="KW-0227">DNA damage</keyword>
<evidence type="ECO:0000313" key="14">
    <source>
        <dbReference type="Proteomes" id="UP000193067"/>
    </source>
</evidence>
<dbReference type="PANTHER" id="PTHR22993">
    <property type="entry name" value="FORMAMIDOPYRIMIDINE-DNA GLYCOSYLASE"/>
    <property type="match status" value="1"/>
</dbReference>
<feature type="domain" description="Cyclic nucleotide-binding" evidence="11">
    <location>
        <begin position="22"/>
        <end position="102"/>
    </location>
</feature>
<keyword evidence="4" id="KW-0378">Hydrolase</keyword>
<evidence type="ECO:0000256" key="4">
    <source>
        <dbReference type="ARBA" id="ARBA00022801"/>
    </source>
</evidence>
<evidence type="ECO:0000259" key="12">
    <source>
        <dbReference type="PROSITE" id="PS51068"/>
    </source>
</evidence>
<accession>A0A1Y2J012</accession>
<dbReference type="Pfam" id="PF01149">
    <property type="entry name" value="Fapy_DNA_glyco"/>
    <property type="match status" value="1"/>
</dbReference>
<keyword evidence="7" id="KW-0456">Lyase</keyword>
<dbReference type="AlphaFoldDB" id="A0A1Y2J012"/>
<dbReference type="PROSITE" id="PS50042">
    <property type="entry name" value="CNMP_BINDING_3"/>
    <property type="match status" value="1"/>
</dbReference>
<comment type="catalytic activity">
    <reaction evidence="1">
        <text>Hydrolysis of DNA containing ring-opened 7-methylguanine residues, releasing 2,6-diamino-4-hydroxy-5-(N-methyl)formamidopyrimidine.</text>
        <dbReference type="EC" id="3.2.2.23"/>
    </reaction>
</comment>
<organism evidence="13 14">
    <name type="scientific">Trametes coccinea (strain BRFM310)</name>
    <name type="common">Pycnoporus coccineus</name>
    <dbReference type="NCBI Taxonomy" id="1353009"/>
    <lineage>
        <taxon>Eukaryota</taxon>
        <taxon>Fungi</taxon>
        <taxon>Dikarya</taxon>
        <taxon>Basidiomycota</taxon>
        <taxon>Agaricomycotina</taxon>
        <taxon>Agaricomycetes</taxon>
        <taxon>Polyporales</taxon>
        <taxon>Polyporaceae</taxon>
        <taxon>Trametes</taxon>
    </lineage>
</organism>
<keyword evidence="9" id="KW-0326">Glycosidase</keyword>
<evidence type="ECO:0000256" key="5">
    <source>
        <dbReference type="ARBA" id="ARBA00023125"/>
    </source>
</evidence>
<dbReference type="SUPFAM" id="SSF46946">
    <property type="entry name" value="S13-like H2TH domain"/>
    <property type="match status" value="1"/>
</dbReference>
<protein>
    <submittedName>
        <fullName evidence="13">AtMMH-1</fullName>
    </submittedName>
</protein>
<dbReference type="GO" id="GO:0003684">
    <property type="term" value="F:damaged DNA binding"/>
    <property type="evidence" value="ECO:0007669"/>
    <property type="project" value="InterPro"/>
</dbReference>
<keyword evidence="6" id="KW-0234">DNA repair</keyword>
<gene>
    <name evidence="13" type="ORF">PYCCODRAFT_1432337</name>
</gene>
<dbReference type="InterPro" id="IPR015886">
    <property type="entry name" value="H2TH_FPG"/>
</dbReference>
<dbReference type="GO" id="GO:0016829">
    <property type="term" value="F:lyase activity"/>
    <property type="evidence" value="ECO:0007669"/>
    <property type="project" value="UniProtKB-KW"/>
</dbReference>
<dbReference type="EMBL" id="KZ084092">
    <property type="protein sequence ID" value="OSD05801.1"/>
    <property type="molecule type" value="Genomic_DNA"/>
</dbReference>
<dbReference type="FunFam" id="1.10.8.50:FF:000009">
    <property type="entry name" value="Formamidopyrimidine-DNA glycosylase"/>
    <property type="match status" value="1"/>
</dbReference>
<sequence length="354" mass="39910">MPELPEVERAAKLLREVATGKTIMDVEAVEDTIVFSGISHTEFVAELKGRTVTDAQRYGKVFYLLLDGEGRHPVMHFGMTGMLQVKGQLATYYRETPRKASADWPPRFMKFILHLKGDSDEEETQVAFLDARRLGRVRLCKTPLTEPPISALGFDPILSMPDPDDFKKAVRKRSCPIKALLLDQSFSAGVGNWAADEILYHARVHPEERCNVLTDEQLDALYKQISTVCRTAVSVNADDSKFPDDWLFKHRWGKGKKEKHTLKLPDGKPATIKWITVGGRTSAYVAELQKLKRGATTQAVEAEKDDSESDLTPLSGDDDEKVQKVTRRLKRKLKTDEDPSSGTTRPRTRRQRTS</sequence>
<reference evidence="13 14" key="1">
    <citation type="journal article" date="2015" name="Biotechnol. Biofuels">
        <title>Enhanced degradation of softwood versus hardwood by the white-rot fungus Pycnoporus coccineus.</title>
        <authorList>
            <person name="Couturier M."/>
            <person name="Navarro D."/>
            <person name="Chevret D."/>
            <person name="Henrissat B."/>
            <person name="Piumi F."/>
            <person name="Ruiz-Duenas F.J."/>
            <person name="Martinez A.T."/>
            <person name="Grigoriev I.V."/>
            <person name="Riley R."/>
            <person name="Lipzen A."/>
            <person name="Berrin J.G."/>
            <person name="Master E.R."/>
            <person name="Rosso M.N."/>
        </authorList>
    </citation>
    <scope>NUCLEOTIDE SEQUENCE [LARGE SCALE GENOMIC DNA]</scope>
    <source>
        <strain evidence="13 14">BRFM310</strain>
    </source>
</reference>
<dbReference type="Proteomes" id="UP000193067">
    <property type="component" value="Unassembled WGS sequence"/>
</dbReference>
<dbReference type="GO" id="GO:0006284">
    <property type="term" value="P:base-excision repair"/>
    <property type="evidence" value="ECO:0007669"/>
    <property type="project" value="InterPro"/>
</dbReference>
<dbReference type="Pfam" id="PF06831">
    <property type="entry name" value="H2TH"/>
    <property type="match status" value="1"/>
</dbReference>
<evidence type="ECO:0000256" key="7">
    <source>
        <dbReference type="ARBA" id="ARBA00023239"/>
    </source>
</evidence>
<dbReference type="InterPro" id="IPR010979">
    <property type="entry name" value="Ribosomal_uS13-like_H2TH"/>
</dbReference>
<dbReference type="SMART" id="SM01232">
    <property type="entry name" value="H2TH"/>
    <property type="match status" value="1"/>
</dbReference>
<name>A0A1Y2J012_TRAC3</name>
<comment type="similarity">
    <text evidence="2">Belongs to the FPG family.</text>
</comment>
<feature type="compositionally biased region" description="Basic residues" evidence="10">
    <location>
        <begin position="324"/>
        <end position="333"/>
    </location>
</feature>
<dbReference type="CDD" id="cd08972">
    <property type="entry name" value="PF_Nei_N"/>
    <property type="match status" value="1"/>
</dbReference>
<dbReference type="PROSITE" id="PS51068">
    <property type="entry name" value="FPG_CAT"/>
    <property type="match status" value="1"/>
</dbReference>